<dbReference type="InterPro" id="IPR051125">
    <property type="entry name" value="ABC-4/HrtB_transporter"/>
</dbReference>
<name>B3ECS2_CHLL2</name>
<evidence type="ECO:0000259" key="3">
    <source>
        <dbReference type="Pfam" id="PF12704"/>
    </source>
</evidence>
<dbReference type="RefSeq" id="WP_012466224.1">
    <property type="nucleotide sequence ID" value="NC_010803.1"/>
</dbReference>
<dbReference type="AlphaFoldDB" id="B3ECS2"/>
<accession>B3ECS2</accession>
<keyword evidence="2" id="KW-0472">Membrane</keyword>
<dbReference type="STRING" id="290315.Clim_1280"/>
<keyword evidence="2" id="KW-1133">Transmembrane helix</keyword>
<dbReference type="HOGENOM" id="CLU_000604_8_9_10"/>
<protein>
    <recommendedName>
        <fullName evidence="3">MacB-like periplasmic core domain-containing protein</fullName>
    </recommendedName>
</protein>
<feature type="transmembrane region" description="Helical" evidence="2">
    <location>
        <begin position="365"/>
        <end position="387"/>
    </location>
</feature>
<gene>
    <name evidence="4" type="ordered locus">Clim_1280</name>
</gene>
<reference evidence="4 5" key="1">
    <citation type="submission" date="2008-05" db="EMBL/GenBank/DDBJ databases">
        <title>Complete sequence of Chlorobium limicola DSM 245.</title>
        <authorList>
            <consortium name="US DOE Joint Genome Institute"/>
            <person name="Lucas S."/>
            <person name="Copeland A."/>
            <person name="Lapidus A."/>
            <person name="Glavina del Rio T."/>
            <person name="Dalin E."/>
            <person name="Tice H."/>
            <person name="Bruce D."/>
            <person name="Goodwin L."/>
            <person name="Pitluck S."/>
            <person name="Schmutz J."/>
            <person name="Larimer F."/>
            <person name="Land M."/>
            <person name="Hauser L."/>
            <person name="Kyrpides N."/>
            <person name="Ovchinnikova G."/>
            <person name="Zhao F."/>
            <person name="Li T."/>
            <person name="Liu Z."/>
            <person name="Overmann J."/>
            <person name="Bryant D.A."/>
            <person name="Richardson P."/>
        </authorList>
    </citation>
    <scope>NUCLEOTIDE SEQUENCE [LARGE SCALE GENOMIC DNA]</scope>
    <source>
        <strain evidence="5">DSM 245 / NBRC 103803 / 6330</strain>
    </source>
</reference>
<keyword evidence="1" id="KW-0813">Transport</keyword>
<feature type="transmembrane region" description="Helical" evidence="2">
    <location>
        <begin position="322"/>
        <end position="345"/>
    </location>
</feature>
<dbReference type="KEGG" id="cli:Clim_1280"/>
<dbReference type="InterPro" id="IPR025857">
    <property type="entry name" value="MacB_PCD"/>
</dbReference>
<feature type="transmembrane region" description="Helical" evidence="2">
    <location>
        <begin position="276"/>
        <end position="302"/>
    </location>
</feature>
<dbReference type="PANTHER" id="PTHR43738:SF1">
    <property type="entry name" value="HEMIN TRANSPORT SYSTEM PERMEASE PROTEIN HRTB-RELATED"/>
    <property type="match status" value="1"/>
</dbReference>
<feature type="domain" description="MacB-like periplasmic core" evidence="3">
    <location>
        <begin position="17"/>
        <end position="252"/>
    </location>
</feature>
<evidence type="ECO:0000256" key="1">
    <source>
        <dbReference type="ARBA" id="ARBA00022448"/>
    </source>
</evidence>
<dbReference type="OrthoDB" id="6313at2"/>
<evidence type="ECO:0000256" key="2">
    <source>
        <dbReference type="SAM" id="Phobius"/>
    </source>
</evidence>
<evidence type="ECO:0000313" key="4">
    <source>
        <dbReference type="EMBL" id="ACD90347.1"/>
    </source>
</evidence>
<feature type="transmembrane region" description="Helical" evidence="2">
    <location>
        <begin position="12"/>
        <end position="36"/>
    </location>
</feature>
<keyword evidence="2" id="KW-0812">Transmembrane</keyword>
<dbReference type="eggNOG" id="COG0577">
    <property type="taxonomic scope" value="Bacteria"/>
</dbReference>
<sequence>MDLAIKDVQRHVGKFIATIIGVGMLMAIVLIMNGIYQGNTSDGVWLIDNTATDLWVVERGRGGPFNEQSRIDEESWRSVAAISGVAKASPFISYTVQRHVAGRAQHFTIIGYDVFGGLGGPGRIVAGRPISQAHYEVVADMKIGLRLGEMLRLGVHDYTVVGLTRKAVDAAGNSLLYLSLPDAQEVLYDQDNRARDRERSAETERLLRAGYTPAESQRLLPLFSGGGGTINAVLVKLQPGASTQRVVSDIERWLYLSVYTTDQQRDLMIEGKLKKMAAILGLFRLLLVIVSLVIIALLIYVLTVEKIKAIATLKLIGASNGIIVRLILEQSIVLTVSSFIFAWVVVQLTYDHFPRTLVLLPHETLASFIIFFIGGMASSLVGIVHALRTPPSLALGG</sequence>
<dbReference type="Proteomes" id="UP000008841">
    <property type="component" value="Chromosome"/>
</dbReference>
<dbReference type="Pfam" id="PF12704">
    <property type="entry name" value="MacB_PCD"/>
    <property type="match status" value="1"/>
</dbReference>
<organism evidence="4 5">
    <name type="scientific">Chlorobium limicola (strain DSM 245 / NBRC 103803 / 6330)</name>
    <dbReference type="NCBI Taxonomy" id="290315"/>
    <lineage>
        <taxon>Bacteria</taxon>
        <taxon>Pseudomonadati</taxon>
        <taxon>Chlorobiota</taxon>
        <taxon>Chlorobiia</taxon>
        <taxon>Chlorobiales</taxon>
        <taxon>Chlorobiaceae</taxon>
        <taxon>Chlorobium/Pelodictyon group</taxon>
        <taxon>Chlorobium</taxon>
    </lineage>
</organism>
<dbReference type="PANTHER" id="PTHR43738">
    <property type="entry name" value="ABC TRANSPORTER, MEMBRANE PROTEIN"/>
    <property type="match status" value="1"/>
</dbReference>
<evidence type="ECO:0000313" key="5">
    <source>
        <dbReference type="Proteomes" id="UP000008841"/>
    </source>
</evidence>
<proteinExistence type="predicted"/>
<dbReference type="EMBL" id="CP001097">
    <property type="protein sequence ID" value="ACD90347.1"/>
    <property type="molecule type" value="Genomic_DNA"/>
</dbReference>